<dbReference type="GO" id="GO:0000149">
    <property type="term" value="F:SNARE binding"/>
    <property type="evidence" value="ECO:0007669"/>
    <property type="project" value="TreeGrafter"/>
</dbReference>
<feature type="compositionally biased region" description="Polar residues" evidence="8">
    <location>
        <begin position="160"/>
        <end position="170"/>
    </location>
</feature>
<evidence type="ECO:0000256" key="8">
    <source>
        <dbReference type="SAM" id="MobiDB-lite"/>
    </source>
</evidence>
<dbReference type="Pfam" id="PF12352">
    <property type="entry name" value="V-SNARE_C"/>
    <property type="match status" value="1"/>
</dbReference>
<dbReference type="AlphaFoldDB" id="A0A0F7UTJ5"/>
<keyword evidence="5 9" id="KW-1133">Transmembrane helix</keyword>
<evidence type="ECO:0000256" key="9">
    <source>
        <dbReference type="SAM" id="Phobius"/>
    </source>
</evidence>
<dbReference type="GO" id="GO:0031902">
    <property type="term" value="C:late endosome membrane"/>
    <property type="evidence" value="ECO:0007669"/>
    <property type="project" value="TreeGrafter"/>
</dbReference>
<dbReference type="Gene3D" id="1.20.58.400">
    <property type="entry name" value="t-snare proteins"/>
    <property type="match status" value="1"/>
</dbReference>
<evidence type="ECO:0000256" key="7">
    <source>
        <dbReference type="ARBA" id="ARBA00023136"/>
    </source>
</evidence>
<feature type="transmembrane region" description="Helical" evidence="9">
    <location>
        <begin position="253"/>
        <end position="275"/>
    </location>
</feature>
<comment type="subcellular location">
    <subcellularLocation>
        <location evidence="1">Membrane</location>
        <topology evidence="1">Single-pass type IV membrane protein</topology>
    </subcellularLocation>
</comment>
<dbReference type="EMBL" id="LN714495">
    <property type="protein sequence ID" value="CEL73472.1"/>
    <property type="molecule type" value="Genomic_DNA"/>
</dbReference>
<evidence type="ECO:0000256" key="2">
    <source>
        <dbReference type="ARBA" id="ARBA00022448"/>
    </source>
</evidence>
<dbReference type="GO" id="GO:0005484">
    <property type="term" value="F:SNAP receptor activity"/>
    <property type="evidence" value="ECO:0007669"/>
    <property type="project" value="TreeGrafter"/>
</dbReference>
<evidence type="ECO:0000256" key="4">
    <source>
        <dbReference type="ARBA" id="ARBA00022927"/>
    </source>
</evidence>
<keyword evidence="3 9" id="KW-0812">Transmembrane</keyword>
<dbReference type="PANTHER" id="PTHR21230:SF26">
    <property type="entry name" value="VESICLE TRANSPORT THROUGH INTERACTION WITH T-SNARES HOMOLOG 1A"/>
    <property type="match status" value="1"/>
</dbReference>
<feature type="region of interest" description="Disordered" evidence="8">
    <location>
        <begin position="133"/>
        <end position="174"/>
    </location>
</feature>
<dbReference type="PANTHER" id="PTHR21230">
    <property type="entry name" value="VESICLE TRANSPORT V-SNARE PROTEIN VTI1-RELATED"/>
    <property type="match status" value="1"/>
</dbReference>
<evidence type="ECO:0000256" key="3">
    <source>
        <dbReference type="ARBA" id="ARBA00022692"/>
    </source>
</evidence>
<dbReference type="GO" id="GO:0005789">
    <property type="term" value="C:endoplasmic reticulum membrane"/>
    <property type="evidence" value="ECO:0007669"/>
    <property type="project" value="TreeGrafter"/>
</dbReference>
<dbReference type="SUPFAM" id="SSF58038">
    <property type="entry name" value="SNARE fusion complex"/>
    <property type="match status" value="1"/>
</dbReference>
<keyword evidence="7 9" id="KW-0472">Membrane</keyword>
<dbReference type="Gene3D" id="1.20.5.110">
    <property type="match status" value="1"/>
</dbReference>
<reference evidence="10" key="1">
    <citation type="journal article" date="2015" name="PLoS ONE">
        <title>Comprehensive Evaluation of Toxoplasma gondii VEG and Neospora caninum LIV Genomes with Tachyzoite Stage Transcriptome and Proteome Defines Novel Transcript Features.</title>
        <authorList>
            <person name="Ramaprasad A."/>
            <person name="Mourier T."/>
            <person name="Naeem R."/>
            <person name="Malas T.B."/>
            <person name="Moussa E."/>
            <person name="Panigrahi A."/>
            <person name="Vermont S.J."/>
            <person name="Otto T.D."/>
            <person name="Wastling J."/>
            <person name="Pain A."/>
        </authorList>
    </citation>
    <scope>NUCLEOTIDE SEQUENCE</scope>
    <source>
        <strain evidence="10">VEG</strain>
    </source>
</reference>
<evidence type="ECO:0000313" key="10">
    <source>
        <dbReference type="EMBL" id="CEL73472.1"/>
    </source>
</evidence>
<dbReference type="GO" id="GO:0012507">
    <property type="term" value="C:ER to Golgi transport vesicle membrane"/>
    <property type="evidence" value="ECO:0007669"/>
    <property type="project" value="TreeGrafter"/>
</dbReference>
<sequence>MASLHTASLGGFSALCGEERSDPRSSAASVDSKSAHLPSSALFQDQERNWRRHYASLTLCLQKMQNGDAAAEDVEAGTEACEGADISLQQLETEARTSPNSQALLQAVRRYQSDFEQARSVFTRLVQQWQRQQLLQGPGSRRGQDTQRTRIPRSAESPFSFASTADSGNHSFDADDADEKALAVHHAGGTLLGESNRLAVESEHVGLAVMGQLRTQRESLISSRSLAQKTYGELQDSRSLLTAMLRQSLFSKLILVAIIVFLSLAIVCVLIHRLLRLVRDV</sequence>
<evidence type="ECO:0000256" key="5">
    <source>
        <dbReference type="ARBA" id="ARBA00022989"/>
    </source>
</evidence>
<evidence type="ECO:0000256" key="6">
    <source>
        <dbReference type="ARBA" id="ARBA00023054"/>
    </source>
</evidence>
<name>A0A0F7UTJ5_TOXGV</name>
<organism evidence="10">
    <name type="scientific">Toxoplasma gondii (strain ATCC 50861 / VEG)</name>
    <dbReference type="NCBI Taxonomy" id="432359"/>
    <lineage>
        <taxon>Eukaryota</taxon>
        <taxon>Sar</taxon>
        <taxon>Alveolata</taxon>
        <taxon>Apicomplexa</taxon>
        <taxon>Conoidasida</taxon>
        <taxon>Coccidia</taxon>
        <taxon>Eucoccidiorida</taxon>
        <taxon>Eimeriorina</taxon>
        <taxon>Sarcocystidae</taxon>
        <taxon>Toxoplasma</taxon>
    </lineage>
</organism>
<protein>
    <submittedName>
        <fullName evidence="10">Vesicle transport v-SNARE, putative</fullName>
    </submittedName>
</protein>
<dbReference type="GO" id="GO:0006906">
    <property type="term" value="P:vesicle fusion"/>
    <property type="evidence" value="ECO:0007669"/>
    <property type="project" value="TreeGrafter"/>
</dbReference>
<gene>
    <name evidence="10" type="ORF">BN1205_089730</name>
</gene>
<accession>A0A0F7UTJ5</accession>
<dbReference type="GO" id="GO:0015031">
    <property type="term" value="P:protein transport"/>
    <property type="evidence" value="ECO:0007669"/>
    <property type="project" value="UniProtKB-KW"/>
</dbReference>
<keyword evidence="6" id="KW-0175">Coiled coil</keyword>
<dbReference type="GO" id="GO:0005794">
    <property type="term" value="C:Golgi apparatus"/>
    <property type="evidence" value="ECO:0007669"/>
    <property type="project" value="TreeGrafter"/>
</dbReference>
<keyword evidence="4" id="KW-0653">Protein transport</keyword>
<proteinExistence type="predicted"/>
<evidence type="ECO:0000256" key="1">
    <source>
        <dbReference type="ARBA" id="ARBA00004211"/>
    </source>
</evidence>
<dbReference type="InterPro" id="IPR038407">
    <property type="entry name" value="v-SNARE_N_sf"/>
</dbReference>
<dbReference type="GO" id="GO:0031201">
    <property type="term" value="C:SNARE complex"/>
    <property type="evidence" value="ECO:0007669"/>
    <property type="project" value="TreeGrafter"/>
</dbReference>
<keyword evidence="2" id="KW-0813">Transport</keyword>